<dbReference type="EMBL" id="LGRX02006120">
    <property type="protein sequence ID" value="KAK3277409.1"/>
    <property type="molecule type" value="Genomic_DNA"/>
</dbReference>
<evidence type="ECO:0000313" key="2">
    <source>
        <dbReference type="Proteomes" id="UP001190700"/>
    </source>
</evidence>
<sequence length="136" mass="14758">MFRQFDFLLKSTSFLRSTSRAVRHATKGSGFTNRVVVTHVRLCETETPDLKLAWPLQVATALQSQCNGVQEIFQASVTGHTTPACQDIGRGSLRLRFLGASAVSDGGYILGIRRPGLRWLPAIAAVPGMSGQVTLE</sequence>
<dbReference type="Proteomes" id="UP001190700">
    <property type="component" value="Unassembled WGS sequence"/>
</dbReference>
<reference evidence="1 2" key="1">
    <citation type="journal article" date="2015" name="Genome Biol. Evol.">
        <title>Comparative Genomics of a Bacterivorous Green Alga Reveals Evolutionary Causalities and Consequences of Phago-Mixotrophic Mode of Nutrition.</title>
        <authorList>
            <person name="Burns J.A."/>
            <person name="Paasch A."/>
            <person name="Narechania A."/>
            <person name="Kim E."/>
        </authorList>
    </citation>
    <scope>NUCLEOTIDE SEQUENCE [LARGE SCALE GENOMIC DNA]</scope>
    <source>
        <strain evidence="1 2">PLY_AMNH</strain>
    </source>
</reference>
<name>A0AAE0GFT1_9CHLO</name>
<evidence type="ECO:0000313" key="1">
    <source>
        <dbReference type="EMBL" id="KAK3277409.1"/>
    </source>
</evidence>
<comment type="caution">
    <text evidence="1">The sequence shown here is derived from an EMBL/GenBank/DDBJ whole genome shotgun (WGS) entry which is preliminary data.</text>
</comment>
<keyword evidence="2" id="KW-1185">Reference proteome</keyword>
<protein>
    <submittedName>
        <fullName evidence="1">Uncharacterized protein</fullName>
    </submittedName>
</protein>
<dbReference type="AlphaFoldDB" id="A0AAE0GFT1"/>
<accession>A0AAE0GFT1</accession>
<organism evidence="1 2">
    <name type="scientific">Cymbomonas tetramitiformis</name>
    <dbReference type="NCBI Taxonomy" id="36881"/>
    <lineage>
        <taxon>Eukaryota</taxon>
        <taxon>Viridiplantae</taxon>
        <taxon>Chlorophyta</taxon>
        <taxon>Pyramimonadophyceae</taxon>
        <taxon>Pyramimonadales</taxon>
        <taxon>Pyramimonadaceae</taxon>
        <taxon>Cymbomonas</taxon>
    </lineage>
</organism>
<gene>
    <name evidence="1" type="ORF">CYMTET_14583</name>
</gene>
<proteinExistence type="predicted"/>